<keyword evidence="2" id="KW-1185">Reference proteome</keyword>
<organism evidence="1 2">
    <name type="scientific">Citrus sinensis</name>
    <name type="common">Sweet orange</name>
    <name type="synonym">Citrus aurantium var. sinensis</name>
    <dbReference type="NCBI Taxonomy" id="2711"/>
    <lineage>
        <taxon>Eukaryota</taxon>
        <taxon>Viridiplantae</taxon>
        <taxon>Streptophyta</taxon>
        <taxon>Embryophyta</taxon>
        <taxon>Tracheophyta</taxon>
        <taxon>Spermatophyta</taxon>
        <taxon>Magnoliopsida</taxon>
        <taxon>eudicotyledons</taxon>
        <taxon>Gunneridae</taxon>
        <taxon>Pentapetalae</taxon>
        <taxon>rosids</taxon>
        <taxon>malvids</taxon>
        <taxon>Sapindales</taxon>
        <taxon>Rutaceae</taxon>
        <taxon>Aurantioideae</taxon>
        <taxon>Citrus</taxon>
    </lineage>
</organism>
<comment type="caution">
    <text evidence="1">The sequence shown here is derived from an EMBL/GenBank/DDBJ whole genome shotgun (WGS) entry which is preliminary data.</text>
</comment>
<evidence type="ECO:0000313" key="2">
    <source>
        <dbReference type="Proteomes" id="UP000829398"/>
    </source>
</evidence>
<sequence>MRIVISFSISFENRNADTKKALNINSTSNFLHYVCYEYPASDPSLFRIAAGAGALFLSNGGKIEEGDCGEPYDSLQYDFNRDSCPQAEGRIRAMVWYLRKSRSGVAPAFLRLVFRDCSIEGCDSSVLLDEADGVDSEKMSLPSESLNRFYVINIIKEDLEEICPGVVSYSDTLPLAAREGVVLAGGPFYPLHTGRRDSRLALADIATFELPLPNADLPETLASFASRGFDLRETVTFLDAHGIGVIHCIFFKSHLCNLGRINESLDPGFLNLLRSKCRNVHSGSAVLAAPFNPLYIGSRDSMQMLTFAVIATNAGLSTFELREMSSLCRQALKAVVVIAIIYYALGSQPQQIYMGQNGVPVGDQGRKRKTEPTLRELQQQLHTQKRQRITHPRSRRFIGGMDQPVLFELKITCEMMQFVLTLSPEDSLDYGAFTYDMTGYCRFCGFSLHVPLNFDTRREINSTCRGCGCYCYVELQGIGDPLTAEQVRNHNWATILQFWSCNLRRFRINFVETYWAVRGVHRQEYIILLDYHNRYFHRYPRRFDSDLYRFRYEAGGGLVCKVVGLKARIREVRRQLIPLDLIQLPVSNVAAAAA</sequence>
<keyword evidence="1" id="KW-0575">Peroxidase</keyword>
<evidence type="ECO:0000313" key="1">
    <source>
        <dbReference type="EMBL" id="KAH9715113.1"/>
    </source>
</evidence>
<name>A0ACB8JBR5_CITSI</name>
<protein>
    <submittedName>
        <fullName evidence="1">Peroxidase 48</fullName>
    </submittedName>
</protein>
<accession>A0ACB8JBR5</accession>
<keyword evidence="1" id="KW-0560">Oxidoreductase</keyword>
<dbReference type="Proteomes" id="UP000829398">
    <property type="component" value="Chromosome 7"/>
</dbReference>
<dbReference type="EMBL" id="CM039176">
    <property type="protein sequence ID" value="KAH9715113.1"/>
    <property type="molecule type" value="Genomic_DNA"/>
</dbReference>
<gene>
    <name evidence="1" type="ORF">KPL71_020915</name>
</gene>
<proteinExistence type="predicted"/>
<reference evidence="2" key="1">
    <citation type="journal article" date="2023" name="Hortic. Res.">
        <title>A chromosome-level phased genome enabling allele-level studies in sweet orange: a case study on citrus Huanglongbing tolerance.</title>
        <authorList>
            <person name="Wu B."/>
            <person name="Yu Q."/>
            <person name="Deng Z."/>
            <person name="Duan Y."/>
            <person name="Luo F."/>
            <person name="Gmitter F. Jr."/>
        </authorList>
    </citation>
    <scope>NUCLEOTIDE SEQUENCE [LARGE SCALE GENOMIC DNA]</scope>
    <source>
        <strain evidence="2">cv. Valencia</strain>
    </source>
</reference>